<organism evidence="2 3">
    <name type="scientific">Pyricularia grisea</name>
    <name type="common">Crabgrass-specific blast fungus</name>
    <name type="synonym">Magnaporthe grisea</name>
    <dbReference type="NCBI Taxonomy" id="148305"/>
    <lineage>
        <taxon>Eukaryota</taxon>
        <taxon>Fungi</taxon>
        <taxon>Dikarya</taxon>
        <taxon>Ascomycota</taxon>
        <taxon>Pezizomycotina</taxon>
        <taxon>Sordariomycetes</taxon>
        <taxon>Sordariomycetidae</taxon>
        <taxon>Magnaporthales</taxon>
        <taxon>Pyriculariaceae</taxon>
        <taxon>Pyricularia</taxon>
    </lineage>
</organism>
<dbReference type="GeneID" id="41957279"/>
<dbReference type="AlphaFoldDB" id="A0A6P8BFA1"/>
<dbReference type="RefSeq" id="XP_030985923.1">
    <property type="nucleotide sequence ID" value="XM_031122367.1"/>
</dbReference>
<feature type="signal peptide" evidence="1">
    <location>
        <begin position="1"/>
        <end position="28"/>
    </location>
</feature>
<keyword evidence="1" id="KW-0732">Signal</keyword>
<reference evidence="3" key="1">
    <citation type="journal article" date="2019" name="Mol. Biol. Evol.">
        <title>Blast fungal genomes show frequent chromosomal changes, gene gains and losses, and effector gene turnover.</title>
        <authorList>
            <person name="Gomez Luciano L.B."/>
            <person name="Jason Tsai I."/>
            <person name="Chuma I."/>
            <person name="Tosa Y."/>
            <person name="Chen Y.H."/>
            <person name="Li J.Y."/>
            <person name="Li M.Y."/>
            <person name="Jade Lu M.Y."/>
            <person name="Nakayashiki H."/>
            <person name="Li W.H."/>
        </authorList>
    </citation>
    <scope>NUCLEOTIDE SEQUENCE</scope>
    <source>
        <strain evidence="3">NI907</strain>
    </source>
</reference>
<reference evidence="3" key="3">
    <citation type="submission" date="2025-08" db="UniProtKB">
        <authorList>
            <consortium name="RefSeq"/>
        </authorList>
    </citation>
    <scope>IDENTIFICATION</scope>
    <source>
        <strain evidence="3">NI907</strain>
    </source>
</reference>
<dbReference type="KEGG" id="pgri:PgNI_02300"/>
<accession>A0A6P8BFA1</accession>
<feature type="chain" id="PRO_5027932708" evidence="1">
    <location>
        <begin position="29"/>
        <end position="69"/>
    </location>
</feature>
<evidence type="ECO:0000313" key="3">
    <source>
        <dbReference type="RefSeq" id="XP_030985923.1"/>
    </source>
</evidence>
<evidence type="ECO:0000256" key="1">
    <source>
        <dbReference type="SAM" id="SignalP"/>
    </source>
</evidence>
<sequence>MGALVYLSGRSFIFALPLLMLRYGRVKTEVKVGGYATFATGPGHHRLRHHEDCLDLEAVGHLVPGMPGS</sequence>
<protein>
    <submittedName>
        <fullName evidence="3">Uncharacterized protein</fullName>
    </submittedName>
</protein>
<reference evidence="3" key="2">
    <citation type="submission" date="2019-10" db="EMBL/GenBank/DDBJ databases">
        <authorList>
            <consortium name="NCBI Genome Project"/>
        </authorList>
    </citation>
    <scope>NUCLEOTIDE SEQUENCE</scope>
    <source>
        <strain evidence="3">NI907</strain>
    </source>
</reference>
<gene>
    <name evidence="3" type="ORF">PgNI_02300</name>
</gene>
<proteinExistence type="predicted"/>
<dbReference type="Proteomes" id="UP000515153">
    <property type="component" value="Unplaced"/>
</dbReference>
<evidence type="ECO:0000313" key="2">
    <source>
        <dbReference type="Proteomes" id="UP000515153"/>
    </source>
</evidence>
<keyword evidence="2" id="KW-1185">Reference proteome</keyword>
<name>A0A6P8BFA1_PYRGI</name>